<evidence type="ECO:0000313" key="6">
    <source>
        <dbReference type="EMBL" id="MBB3896896.1"/>
    </source>
</evidence>
<dbReference type="SUPFAM" id="SSF69349">
    <property type="entry name" value="Phage fibre proteins"/>
    <property type="match status" value="1"/>
</dbReference>
<reference evidence="6 7" key="1">
    <citation type="submission" date="2020-08" db="EMBL/GenBank/DDBJ databases">
        <title>Genomic Encyclopedia of Type Strains, Phase IV (KMG-IV): sequencing the most valuable type-strain genomes for metagenomic binning, comparative biology and taxonomic classification.</title>
        <authorList>
            <person name="Goeker M."/>
        </authorList>
    </citation>
    <scope>NUCLEOTIDE SEQUENCE [LARGE SCALE GENOMIC DNA]</scope>
    <source>
        <strain evidence="6 7">DSM 19979</strain>
    </source>
</reference>
<evidence type="ECO:0000256" key="2">
    <source>
        <dbReference type="ARBA" id="ARBA00005558"/>
    </source>
</evidence>
<protein>
    <submittedName>
        <fullName evidence="6">Type VI secretion system secreted protein VgrG</fullName>
    </submittedName>
</protein>
<evidence type="ECO:0000256" key="1">
    <source>
        <dbReference type="ARBA" id="ARBA00004613"/>
    </source>
</evidence>
<dbReference type="GO" id="GO:0005576">
    <property type="term" value="C:extracellular region"/>
    <property type="evidence" value="ECO:0007669"/>
    <property type="project" value="UniProtKB-SubCell"/>
</dbReference>
<dbReference type="SUPFAM" id="SSF69255">
    <property type="entry name" value="gp5 N-terminal domain-like"/>
    <property type="match status" value="1"/>
</dbReference>
<accession>A0A840A8P0</accession>
<dbReference type="SUPFAM" id="SSF69279">
    <property type="entry name" value="Phage tail proteins"/>
    <property type="match status" value="2"/>
</dbReference>
<evidence type="ECO:0000259" key="4">
    <source>
        <dbReference type="Pfam" id="PF04717"/>
    </source>
</evidence>
<gene>
    <name evidence="6" type="ORF">GGQ83_000322</name>
</gene>
<dbReference type="PANTHER" id="PTHR32305:SF15">
    <property type="entry name" value="PROTEIN RHSA-RELATED"/>
    <property type="match status" value="1"/>
</dbReference>
<dbReference type="Pfam" id="PF05954">
    <property type="entry name" value="Phage_GPD"/>
    <property type="match status" value="1"/>
</dbReference>
<dbReference type="Gene3D" id="3.55.50.10">
    <property type="entry name" value="Baseplate protein-like domains"/>
    <property type="match status" value="1"/>
</dbReference>
<dbReference type="InterPro" id="IPR017847">
    <property type="entry name" value="T6SS_RhsGE_Vgr_subset"/>
</dbReference>
<feature type="domain" description="Gp5/Type VI secretion system Vgr C-terminal trimerisation" evidence="5">
    <location>
        <begin position="463"/>
        <end position="561"/>
    </location>
</feature>
<keyword evidence="3" id="KW-0964">Secreted</keyword>
<dbReference type="Gene3D" id="4.10.220.110">
    <property type="match status" value="1"/>
</dbReference>
<dbReference type="InterPro" id="IPR050708">
    <property type="entry name" value="T6SS_VgrG/RHS"/>
</dbReference>
<comment type="similarity">
    <text evidence="2">Belongs to the VgrG protein family.</text>
</comment>
<dbReference type="InterPro" id="IPR006533">
    <property type="entry name" value="T6SS_Vgr_RhsGE"/>
</dbReference>
<dbReference type="InterPro" id="IPR037026">
    <property type="entry name" value="Vgr_OB-fold_dom_sf"/>
</dbReference>
<dbReference type="Gene3D" id="2.30.110.50">
    <property type="match status" value="1"/>
</dbReference>
<evidence type="ECO:0000256" key="3">
    <source>
        <dbReference type="ARBA" id="ARBA00022525"/>
    </source>
</evidence>
<dbReference type="Pfam" id="PF04717">
    <property type="entry name" value="Phage_base_V"/>
    <property type="match status" value="1"/>
</dbReference>
<comment type="subcellular location">
    <subcellularLocation>
        <location evidence="1">Secreted</location>
    </subcellularLocation>
</comment>
<dbReference type="Proteomes" id="UP000553193">
    <property type="component" value="Unassembled WGS sequence"/>
</dbReference>
<evidence type="ECO:0000313" key="7">
    <source>
        <dbReference type="Proteomes" id="UP000553193"/>
    </source>
</evidence>
<dbReference type="InterPro" id="IPR006531">
    <property type="entry name" value="Gp5/Vgr_OB"/>
</dbReference>
<dbReference type="NCBIfam" id="TIGR03361">
    <property type="entry name" value="VI_Rhs_Vgr"/>
    <property type="match status" value="1"/>
</dbReference>
<proteinExistence type="inferred from homology"/>
<dbReference type="PANTHER" id="PTHR32305">
    <property type="match status" value="1"/>
</dbReference>
<dbReference type="RefSeq" id="WP_184381850.1">
    <property type="nucleotide sequence ID" value="NZ_JACIDJ010000001.1"/>
</dbReference>
<feature type="domain" description="Gp5/Type VI secretion system Vgr protein OB-fold" evidence="4">
    <location>
        <begin position="379"/>
        <end position="446"/>
    </location>
</feature>
<dbReference type="Gene3D" id="2.40.50.230">
    <property type="entry name" value="Gp5 N-terminal domain"/>
    <property type="match status" value="1"/>
</dbReference>
<comment type="caution">
    <text evidence="6">The sequence shown here is derived from an EMBL/GenBank/DDBJ whole genome shotgun (WGS) entry which is preliminary data.</text>
</comment>
<dbReference type="AlphaFoldDB" id="A0A840A8P0"/>
<name>A0A840A8P0_9PROT</name>
<dbReference type="NCBIfam" id="TIGR01646">
    <property type="entry name" value="vgr_GE"/>
    <property type="match status" value="1"/>
</dbReference>
<keyword evidence="7" id="KW-1185">Reference proteome</keyword>
<evidence type="ECO:0000259" key="5">
    <source>
        <dbReference type="Pfam" id="PF22178"/>
    </source>
</evidence>
<dbReference type="EMBL" id="JACIDJ010000001">
    <property type="protein sequence ID" value="MBB3896896.1"/>
    <property type="molecule type" value="Genomic_DNA"/>
</dbReference>
<dbReference type="InterPro" id="IPR054030">
    <property type="entry name" value="Gp5_Vgr_C"/>
</dbReference>
<sequence length="641" mass="68994">MTQTSRLLSISTALGPDALVLRRLSVREAIGAPFALSAEVISTEMDLAPSALIGKPVTCTVTTGHVAPRHFHAIVRSFSRLGPYGRGLASYVIEAVPTLWMLSRTGDCRIFQDKSVKDIVGTILGEHQVAPVRWGGSVPTTPRGYCVQFNETDLDFAQRLLEEVGCGYFFEHTDSAHTLVIGGANADYPLVPGDPQVIRPDADVMGALTEWRPVSALRPGKMKLDDHDGLNPSRLLEKEAATVLTSPGATGFEIYQWPGGTAARPDADPAKLGMEGYEAGADLVSASGNDPTLFAGGRVRVLHGLDATSPLTWLLNEVVHEAYDETQLAGDGTAGYSSRLVLMAADRPWRPAAPRPRPPMPGVHSAIVTGAQGEEIHCDEYGRVKVHFLWDRAGPRDDASSCWVRVAQGFAGAWGGSWTLPRVGDEVLVAFVSGDPDRPVIIGSVYNAEQKPIYALPANKTQSGFKTRSSKGGGPSNFNELRFEDKKGSEEIHVQAEKDMTLLVKNDRTETIRRHRTETVDGKHTETVKLDRGATITQGNESLLVKMGNMDTKVSMGNQSTLVELGNISTKASLGKIEIEAMQSITLTCGGSKIHMTPMGIELEAMMITVKASLSLETSGVMVTHKANGIMTIQAPLVKIN</sequence>
<organism evidence="6 7">
    <name type="scientific">Roseococcus suduntuyensis</name>
    <dbReference type="NCBI Taxonomy" id="455361"/>
    <lineage>
        <taxon>Bacteria</taxon>
        <taxon>Pseudomonadati</taxon>
        <taxon>Pseudomonadota</taxon>
        <taxon>Alphaproteobacteria</taxon>
        <taxon>Acetobacterales</taxon>
        <taxon>Roseomonadaceae</taxon>
        <taxon>Roseococcus</taxon>
    </lineage>
</organism>
<dbReference type="Pfam" id="PF22178">
    <property type="entry name" value="Gp5_trimer_C"/>
    <property type="match status" value="1"/>
</dbReference>